<evidence type="ECO:0000256" key="1">
    <source>
        <dbReference type="ARBA" id="ARBA00007274"/>
    </source>
</evidence>
<dbReference type="CDD" id="cd03357">
    <property type="entry name" value="LbH_MAT_GAT"/>
    <property type="match status" value="1"/>
</dbReference>
<evidence type="ECO:0000313" key="10">
    <source>
        <dbReference type="EMBL" id="RGY09273.1"/>
    </source>
</evidence>
<evidence type="ECO:0000313" key="13">
    <source>
        <dbReference type="Proteomes" id="UP000284434"/>
    </source>
</evidence>
<evidence type="ECO:0000313" key="9">
    <source>
        <dbReference type="EMBL" id="RGV26362.1"/>
    </source>
</evidence>
<comment type="function">
    <text evidence="4">Acetyltransferase implicated in the O-acetylation of Nod factors.</text>
</comment>
<evidence type="ECO:0000313" key="7">
    <source>
        <dbReference type="EMBL" id="MCG4960912.1"/>
    </source>
</evidence>
<dbReference type="EMBL" id="JAKNDN010000027">
    <property type="protein sequence ID" value="MCG4960912.1"/>
    <property type="molecule type" value="Genomic_DNA"/>
</dbReference>
<dbReference type="Proteomes" id="UP001199750">
    <property type="component" value="Unassembled WGS sequence"/>
</dbReference>
<dbReference type="SMART" id="SM01266">
    <property type="entry name" value="Mac"/>
    <property type="match status" value="1"/>
</dbReference>
<name>A0A412TM07_9BACT</name>
<dbReference type="Gene3D" id="2.160.10.10">
    <property type="entry name" value="Hexapeptide repeat proteins"/>
    <property type="match status" value="1"/>
</dbReference>
<feature type="domain" description="Maltose/galactoside acetyltransferase" evidence="6">
    <location>
        <begin position="5"/>
        <end position="59"/>
    </location>
</feature>
<dbReference type="InterPro" id="IPR051159">
    <property type="entry name" value="Hexapeptide_acetyltransf"/>
</dbReference>
<dbReference type="Proteomes" id="UP000284243">
    <property type="component" value="Unassembled WGS sequence"/>
</dbReference>
<accession>A0A412TM07</accession>
<dbReference type="EMBL" id="QRYC01000026">
    <property type="protein sequence ID" value="RGU54776.1"/>
    <property type="molecule type" value="Genomic_DNA"/>
</dbReference>
<evidence type="ECO:0000313" key="8">
    <source>
        <dbReference type="EMBL" id="RGU54776.1"/>
    </source>
</evidence>
<dbReference type="InterPro" id="IPR001451">
    <property type="entry name" value="Hexapep"/>
</dbReference>
<comment type="caution">
    <text evidence="8">The sequence shown here is derived from an EMBL/GenBank/DDBJ whole genome shotgun (WGS) entry which is preliminary data.</text>
</comment>
<dbReference type="OMA" id="FYSGTHP"/>
<dbReference type="Pfam" id="PF12464">
    <property type="entry name" value="Mac"/>
    <property type="match status" value="1"/>
</dbReference>
<reference evidence="11 12" key="1">
    <citation type="submission" date="2018-08" db="EMBL/GenBank/DDBJ databases">
        <title>A genome reference for cultivated species of the human gut microbiota.</title>
        <authorList>
            <person name="Zou Y."/>
            <person name="Xue W."/>
            <person name="Luo G."/>
        </authorList>
    </citation>
    <scope>NUCLEOTIDE SEQUENCE [LARGE SCALE GENOMIC DNA]</scope>
    <source>
        <strain evidence="9 11">AF14-6AC</strain>
        <strain evidence="8 12">AF16-14</strain>
        <strain evidence="10 13">OF03-11</strain>
    </source>
</reference>
<protein>
    <recommendedName>
        <fullName evidence="5">Nodulation protein L</fullName>
    </recommendedName>
</protein>
<dbReference type="PANTHER" id="PTHR23416:SF23">
    <property type="entry name" value="ACETYLTRANSFERASE C18B11.09C-RELATED"/>
    <property type="match status" value="1"/>
</dbReference>
<dbReference type="Pfam" id="PF00132">
    <property type="entry name" value="Hexapep"/>
    <property type="match status" value="1"/>
</dbReference>
<organism evidence="8 12">
    <name type="scientific">Odoribacter splanchnicus</name>
    <dbReference type="NCBI Taxonomy" id="28118"/>
    <lineage>
        <taxon>Bacteria</taxon>
        <taxon>Pseudomonadati</taxon>
        <taxon>Bacteroidota</taxon>
        <taxon>Bacteroidia</taxon>
        <taxon>Bacteroidales</taxon>
        <taxon>Odoribacteraceae</taxon>
        <taxon>Odoribacter</taxon>
    </lineage>
</organism>
<reference evidence="7" key="2">
    <citation type="submission" date="2022-01" db="EMBL/GenBank/DDBJ databases">
        <title>Collection of gut derived symbiotic bacterial strains cultured from healthy donors.</title>
        <authorList>
            <person name="Lin H."/>
            <person name="Kohout C."/>
            <person name="Waligurski E."/>
            <person name="Pamer E.G."/>
        </authorList>
    </citation>
    <scope>NUCLEOTIDE SEQUENCE</scope>
    <source>
        <strain evidence="7">DFI.1.149</strain>
    </source>
</reference>
<gene>
    <name evidence="9" type="ORF">DWW24_09410</name>
    <name evidence="8" type="ORF">DWW57_15135</name>
    <name evidence="10" type="ORF">DXA53_03055</name>
    <name evidence="7" type="ORF">L0P03_13810</name>
</gene>
<dbReference type="Proteomes" id="UP000284434">
    <property type="component" value="Unassembled WGS sequence"/>
</dbReference>
<comment type="similarity">
    <text evidence="1">Belongs to the transferase hexapeptide repeat family.</text>
</comment>
<dbReference type="FunFam" id="2.160.10.10:FF:000025">
    <property type="entry name" value="Hexapeptide-repeat containing-acetyltransferase"/>
    <property type="match status" value="1"/>
</dbReference>
<evidence type="ECO:0000256" key="3">
    <source>
        <dbReference type="ARBA" id="ARBA00023315"/>
    </source>
</evidence>
<evidence type="ECO:0000256" key="4">
    <source>
        <dbReference type="ARBA" id="ARBA00055587"/>
    </source>
</evidence>
<keyword evidence="3" id="KW-0012">Acyltransferase</keyword>
<sequence length="185" mass="20641">MKTEKEKMQAGETYYAFDPELMKLHRDCLKWVEEYNRTYFRDYTQGGELLRKFLPNAHPSLVIQAPFWCDFGFNIYGGENGFINYNCTILDTARIYLGKNILIGPNVQLYAPMHPIDYRERATGAEHGEPITIGDDCWIGGGAVICPGVTIGDRCIVAAGAVVTKDVPDDSMVGGSPARIIRKLA</sequence>
<dbReference type="InterPro" id="IPR011004">
    <property type="entry name" value="Trimer_LpxA-like_sf"/>
</dbReference>
<dbReference type="RefSeq" id="WP_013612756.1">
    <property type="nucleotide sequence ID" value="NZ_JABWDG010000016.1"/>
</dbReference>
<dbReference type="Proteomes" id="UP000283426">
    <property type="component" value="Unassembled WGS sequence"/>
</dbReference>
<evidence type="ECO:0000259" key="6">
    <source>
        <dbReference type="SMART" id="SM01266"/>
    </source>
</evidence>
<dbReference type="GeneID" id="61275809"/>
<dbReference type="GO" id="GO:0008374">
    <property type="term" value="F:O-acyltransferase activity"/>
    <property type="evidence" value="ECO:0007669"/>
    <property type="project" value="TreeGrafter"/>
</dbReference>
<proteinExistence type="inferred from homology"/>
<keyword evidence="2 8" id="KW-0808">Transferase</keyword>
<dbReference type="SUPFAM" id="SSF51161">
    <property type="entry name" value="Trimeric LpxA-like enzymes"/>
    <property type="match status" value="1"/>
</dbReference>
<evidence type="ECO:0000313" key="11">
    <source>
        <dbReference type="Proteomes" id="UP000283426"/>
    </source>
</evidence>
<evidence type="ECO:0000256" key="5">
    <source>
        <dbReference type="ARBA" id="ARBA00067695"/>
    </source>
</evidence>
<dbReference type="EMBL" id="QRYW01000018">
    <property type="protein sequence ID" value="RGV26362.1"/>
    <property type="molecule type" value="Genomic_DNA"/>
</dbReference>
<dbReference type="InterPro" id="IPR024688">
    <property type="entry name" value="Mac_dom"/>
</dbReference>
<evidence type="ECO:0000313" key="12">
    <source>
        <dbReference type="Proteomes" id="UP000284243"/>
    </source>
</evidence>
<dbReference type="EMBL" id="QSCO01000003">
    <property type="protein sequence ID" value="RGY09273.1"/>
    <property type="molecule type" value="Genomic_DNA"/>
</dbReference>
<dbReference type="PANTHER" id="PTHR23416">
    <property type="entry name" value="SIALIC ACID SYNTHASE-RELATED"/>
    <property type="match status" value="1"/>
</dbReference>
<evidence type="ECO:0000256" key="2">
    <source>
        <dbReference type="ARBA" id="ARBA00022679"/>
    </source>
</evidence>
<dbReference type="GO" id="GO:0016407">
    <property type="term" value="F:acetyltransferase activity"/>
    <property type="evidence" value="ECO:0007669"/>
    <property type="project" value="InterPro"/>
</dbReference>
<dbReference type="AlphaFoldDB" id="A0A412TM07"/>